<proteinExistence type="predicted"/>
<keyword evidence="1 2" id="KW-0238">DNA-binding</keyword>
<feature type="domain" description="HTH tetR-type" evidence="4">
    <location>
        <begin position="31"/>
        <end position="91"/>
    </location>
</feature>
<evidence type="ECO:0000313" key="6">
    <source>
        <dbReference type="Proteomes" id="UP000244903"/>
    </source>
</evidence>
<dbReference type="KEGG" id="dpc:A6048_16065"/>
<dbReference type="PANTHER" id="PTHR30055:SF226">
    <property type="entry name" value="HTH-TYPE TRANSCRIPTIONAL REGULATOR PKSA"/>
    <property type="match status" value="1"/>
</dbReference>
<feature type="region of interest" description="Disordered" evidence="3">
    <location>
        <begin position="1"/>
        <end position="22"/>
    </location>
</feature>
<dbReference type="EMBL" id="CP015453">
    <property type="protein sequence ID" value="AWH96747.1"/>
    <property type="molecule type" value="Genomic_DNA"/>
</dbReference>
<evidence type="ECO:0000313" key="5">
    <source>
        <dbReference type="EMBL" id="AWH96747.1"/>
    </source>
</evidence>
<dbReference type="InterPro" id="IPR036271">
    <property type="entry name" value="Tet_transcr_reg_TetR-rel_C_sf"/>
</dbReference>
<accession>A0AAD0NPD0</accession>
<dbReference type="PANTHER" id="PTHR30055">
    <property type="entry name" value="HTH-TYPE TRANSCRIPTIONAL REGULATOR RUTR"/>
    <property type="match status" value="1"/>
</dbReference>
<dbReference type="PRINTS" id="PR00455">
    <property type="entry name" value="HTHTETR"/>
</dbReference>
<keyword evidence="6" id="KW-1185">Reference proteome</keyword>
<reference evidence="5 6" key="1">
    <citation type="submission" date="2016-04" db="EMBL/GenBank/DDBJ databases">
        <title>Complete genome sequence of the haloalkaliphilic hydrocarbon-degrading bacterium Dietzia psychralcaliphila ILA-1T, isolated from a drain of a fish product-processing plant.</title>
        <authorList>
            <person name="Zhao J."/>
            <person name="Hu B."/>
            <person name="Geng S."/>
            <person name="Nie Y."/>
            <person name="Tang Y."/>
        </authorList>
    </citation>
    <scope>NUCLEOTIDE SEQUENCE [LARGE SCALE GENOMIC DNA]</scope>
    <source>
        <strain evidence="5 6">ILA-1</strain>
    </source>
</reference>
<protein>
    <recommendedName>
        <fullName evidence="4">HTH tetR-type domain-containing protein</fullName>
    </recommendedName>
</protein>
<dbReference type="SUPFAM" id="SSF48498">
    <property type="entry name" value="Tetracyclin repressor-like, C-terminal domain"/>
    <property type="match status" value="1"/>
</dbReference>
<dbReference type="SUPFAM" id="SSF46689">
    <property type="entry name" value="Homeodomain-like"/>
    <property type="match status" value="1"/>
</dbReference>
<evidence type="ECO:0000256" key="3">
    <source>
        <dbReference type="SAM" id="MobiDB-lite"/>
    </source>
</evidence>
<dbReference type="Gene3D" id="1.10.357.10">
    <property type="entry name" value="Tetracycline Repressor, domain 2"/>
    <property type="match status" value="1"/>
</dbReference>
<dbReference type="InterPro" id="IPR050109">
    <property type="entry name" value="HTH-type_TetR-like_transc_reg"/>
</dbReference>
<evidence type="ECO:0000259" key="4">
    <source>
        <dbReference type="PROSITE" id="PS50977"/>
    </source>
</evidence>
<name>A0AAD0NPD0_9ACTN</name>
<dbReference type="GO" id="GO:0003700">
    <property type="term" value="F:DNA-binding transcription factor activity"/>
    <property type="evidence" value="ECO:0007669"/>
    <property type="project" value="TreeGrafter"/>
</dbReference>
<organism evidence="5 6">
    <name type="scientific">Dietzia psychralcaliphila</name>
    <dbReference type="NCBI Taxonomy" id="139021"/>
    <lineage>
        <taxon>Bacteria</taxon>
        <taxon>Bacillati</taxon>
        <taxon>Actinomycetota</taxon>
        <taxon>Actinomycetes</taxon>
        <taxon>Mycobacteriales</taxon>
        <taxon>Dietziaceae</taxon>
        <taxon>Dietzia</taxon>
    </lineage>
</organism>
<dbReference type="InterPro" id="IPR001647">
    <property type="entry name" value="HTH_TetR"/>
</dbReference>
<dbReference type="AlphaFoldDB" id="A0AAD0NPD0"/>
<evidence type="ECO:0000256" key="1">
    <source>
        <dbReference type="ARBA" id="ARBA00023125"/>
    </source>
</evidence>
<dbReference type="RefSeq" id="WP_159110190.1">
    <property type="nucleotide sequence ID" value="NZ_CP015453.1"/>
</dbReference>
<feature type="compositionally biased region" description="Gly residues" evidence="3">
    <location>
        <begin position="1"/>
        <end position="10"/>
    </location>
</feature>
<evidence type="ECO:0000256" key="2">
    <source>
        <dbReference type="PROSITE-ProRule" id="PRU00335"/>
    </source>
</evidence>
<gene>
    <name evidence="5" type="ORF">A6048_16065</name>
</gene>
<dbReference type="Proteomes" id="UP000244903">
    <property type="component" value="Chromosome"/>
</dbReference>
<sequence length="228" mass="24051">MNFDSAGGGEPESAEGATPLSRSPRIAARQLEARRRILEAARLVVAEQGFAAAQVAVVASLAEVATGTIYRHFPSKASLFSEMLRQVCHRELEVVRSVLDSADLPASTRIADAVRTFVDRALRGGGLSYAVIVEPMDPDIDRVRLDARAALAEAFARAISDGIDSGQLPAQAPRLRGAAIVGAFLEAVVAPLDERPVPADIRDSVSRETAAFCRSAVSGSTAVRETSG</sequence>
<feature type="DNA-binding region" description="H-T-H motif" evidence="2">
    <location>
        <begin position="54"/>
        <end position="73"/>
    </location>
</feature>
<dbReference type="GO" id="GO:0000976">
    <property type="term" value="F:transcription cis-regulatory region binding"/>
    <property type="evidence" value="ECO:0007669"/>
    <property type="project" value="TreeGrafter"/>
</dbReference>
<dbReference type="Pfam" id="PF00440">
    <property type="entry name" value="TetR_N"/>
    <property type="match status" value="1"/>
</dbReference>
<dbReference type="InterPro" id="IPR009057">
    <property type="entry name" value="Homeodomain-like_sf"/>
</dbReference>
<dbReference type="PROSITE" id="PS50977">
    <property type="entry name" value="HTH_TETR_2"/>
    <property type="match status" value="1"/>
</dbReference>